<dbReference type="PANTHER" id="PTHR45453:SF1">
    <property type="entry name" value="PHOSPHATE REGULON SENSOR PROTEIN PHOR"/>
    <property type="match status" value="1"/>
</dbReference>
<comment type="caution">
    <text evidence="11">The sequence shown here is derived from an EMBL/GenBank/DDBJ whole genome shotgun (WGS) entry which is preliminary data.</text>
</comment>
<sequence length="72" mass="7972">MEVKDHGIGIEAEALPRIFDRFYRQDKSRTRQIGGHGLGLAIAKNIVEAGRGTIHVESTVGEGSAFRVRIPW</sequence>
<name>A0ABT4G7Y9_9BACL</name>
<keyword evidence="7 11" id="KW-0418">Kinase</keyword>
<evidence type="ECO:0000313" key="12">
    <source>
        <dbReference type="Proteomes" id="UP001527099"/>
    </source>
</evidence>
<dbReference type="EMBL" id="JAMDMX010000011">
    <property type="protein sequence ID" value="MCY9692291.1"/>
    <property type="molecule type" value="Genomic_DNA"/>
</dbReference>
<dbReference type="Pfam" id="PF02518">
    <property type="entry name" value="HATPase_c"/>
    <property type="match status" value="1"/>
</dbReference>
<gene>
    <name evidence="11" type="ORF">M5X19_05115</name>
</gene>
<reference evidence="11 12" key="1">
    <citation type="submission" date="2022-05" db="EMBL/GenBank/DDBJ databases">
        <title>Genome Sequencing of Bee-Associated Microbes.</title>
        <authorList>
            <person name="Dunlap C."/>
        </authorList>
    </citation>
    <scope>NUCLEOTIDE SEQUENCE [LARGE SCALE GENOMIC DNA]</scope>
    <source>
        <strain evidence="11 12">NRRL B-14421</strain>
    </source>
</reference>
<evidence type="ECO:0000256" key="5">
    <source>
        <dbReference type="ARBA" id="ARBA00022679"/>
    </source>
</evidence>
<dbReference type="PANTHER" id="PTHR45453">
    <property type="entry name" value="PHOSPHATE REGULON SENSOR PROTEIN PHOR"/>
    <property type="match status" value="1"/>
</dbReference>
<keyword evidence="6" id="KW-0547">Nucleotide-binding</keyword>
<dbReference type="SMART" id="SM00387">
    <property type="entry name" value="HATPase_c"/>
    <property type="match status" value="1"/>
</dbReference>
<dbReference type="Gene3D" id="3.30.565.10">
    <property type="entry name" value="Histidine kinase-like ATPase, C-terminal domain"/>
    <property type="match status" value="1"/>
</dbReference>
<evidence type="ECO:0000256" key="8">
    <source>
        <dbReference type="ARBA" id="ARBA00022840"/>
    </source>
</evidence>
<comment type="catalytic activity">
    <reaction evidence="1">
        <text>ATP + protein L-histidine = ADP + protein N-phospho-L-histidine.</text>
        <dbReference type="EC" id="2.7.13.3"/>
    </reaction>
</comment>
<dbReference type="PROSITE" id="PS50109">
    <property type="entry name" value="HIS_KIN"/>
    <property type="match status" value="1"/>
</dbReference>
<dbReference type="EC" id="2.7.13.3" evidence="3"/>
<evidence type="ECO:0000256" key="4">
    <source>
        <dbReference type="ARBA" id="ARBA00022553"/>
    </source>
</evidence>
<evidence type="ECO:0000256" key="2">
    <source>
        <dbReference type="ARBA" id="ARBA00004370"/>
    </source>
</evidence>
<dbReference type="InterPro" id="IPR050351">
    <property type="entry name" value="BphY/WalK/GraS-like"/>
</dbReference>
<dbReference type="InterPro" id="IPR003594">
    <property type="entry name" value="HATPase_dom"/>
</dbReference>
<dbReference type="GO" id="GO:0016301">
    <property type="term" value="F:kinase activity"/>
    <property type="evidence" value="ECO:0007669"/>
    <property type="project" value="UniProtKB-KW"/>
</dbReference>
<evidence type="ECO:0000313" key="11">
    <source>
        <dbReference type="EMBL" id="MCY9692291.1"/>
    </source>
</evidence>
<evidence type="ECO:0000256" key="1">
    <source>
        <dbReference type="ARBA" id="ARBA00000085"/>
    </source>
</evidence>
<organism evidence="11 12">
    <name type="scientific">Paenibacillus alginolyticus</name>
    <dbReference type="NCBI Taxonomy" id="59839"/>
    <lineage>
        <taxon>Bacteria</taxon>
        <taxon>Bacillati</taxon>
        <taxon>Bacillota</taxon>
        <taxon>Bacilli</taxon>
        <taxon>Bacillales</taxon>
        <taxon>Paenibacillaceae</taxon>
        <taxon>Paenibacillus</taxon>
    </lineage>
</organism>
<accession>A0ABT4G7Y9</accession>
<evidence type="ECO:0000256" key="3">
    <source>
        <dbReference type="ARBA" id="ARBA00012438"/>
    </source>
</evidence>
<dbReference type="Proteomes" id="UP001527099">
    <property type="component" value="Unassembled WGS sequence"/>
</dbReference>
<keyword evidence="5" id="KW-0808">Transferase</keyword>
<evidence type="ECO:0000259" key="10">
    <source>
        <dbReference type="PROSITE" id="PS50109"/>
    </source>
</evidence>
<proteinExistence type="predicted"/>
<dbReference type="PRINTS" id="PR00344">
    <property type="entry name" value="BCTRLSENSOR"/>
</dbReference>
<dbReference type="InterPro" id="IPR004358">
    <property type="entry name" value="Sig_transdc_His_kin-like_C"/>
</dbReference>
<keyword evidence="4" id="KW-0597">Phosphoprotein</keyword>
<dbReference type="InterPro" id="IPR005467">
    <property type="entry name" value="His_kinase_dom"/>
</dbReference>
<evidence type="ECO:0000256" key="6">
    <source>
        <dbReference type="ARBA" id="ARBA00022741"/>
    </source>
</evidence>
<evidence type="ECO:0000256" key="9">
    <source>
        <dbReference type="ARBA" id="ARBA00023012"/>
    </source>
</evidence>
<keyword evidence="8" id="KW-0067">ATP-binding</keyword>
<dbReference type="SUPFAM" id="SSF55874">
    <property type="entry name" value="ATPase domain of HSP90 chaperone/DNA topoisomerase II/histidine kinase"/>
    <property type="match status" value="1"/>
</dbReference>
<feature type="domain" description="Histidine kinase" evidence="10">
    <location>
        <begin position="1"/>
        <end position="72"/>
    </location>
</feature>
<evidence type="ECO:0000256" key="7">
    <source>
        <dbReference type="ARBA" id="ARBA00022777"/>
    </source>
</evidence>
<keyword evidence="12" id="KW-1185">Reference proteome</keyword>
<protein>
    <recommendedName>
        <fullName evidence="3">histidine kinase</fullName>
        <ecNumber evidence="3">2.7.13.3</ecNumber>
    </recommendedName>
</protein>
<comment type="subcellular location">
    <subcellularLocation>
        <location evidence="2">Membrane</location>
    </subcellularLocation>
</comment>
<dbReference type="InterPro" id="IPR036890">
    <property type="entry name" value="HATPase_C_sf"/>
</dbReference>
<keyword evidence="9" id="KW-0902">Two-component regulatory system</keyword>